<evidence type="ECO:0000313" key="10">
    <source>
        <dbReference type="Proteomes" id="UP000509510"/>
    </source>
</evidence>
<dbReference type="GO" id="GO:0004497">
    <property type="term" value="F:monooxygenase activity"/>
    <property type="evidence" value="ECO:0007669"/>
    <property type="project" value="UniProtKB-KW"/>
</dbReference>
<comment type="subcellular location">
    <subcellularLocation>
        <location evidence="1">Membrane</location>
        <topology evidence="1">Multi-pass membrane protein</topology>
    </subcellularLocation>
</comment>
<dbReference type="GO" id="GO:0016020">
    <property type="term" value="C:membrane"/>
    <property type="evidence" value="ECO:0007669"/>
    <property type="project" value="UniProtKB-SubCell"/>
</dbReference>
<evidence type="ECO:0000256" key="8">
    <source>
        <dbReference type="SAM" id="Phobius"/>
    </source>
</evidence>
<dbReference type="AlphaFoldDB" id="A0A7H8QJG1"/>
<evidence type="ECO:0000256" key="7">
    <source>
        <dbReference type="ARBA" id="ARBA00034313"/>
    </source>
</evidence>
<dbReference type="GeneID" id="55988676"/>
<dbReference type="EMBL" id="CP055898">
    <property type="protein sequence ID" value="QKX54080.1"/>
    <property type="molecule type" value="Genomic_DNA"/>
</dbReference>
<dbReference type="Proteomes" id="UP000509510">
    <property type="component" value="Chromosome I"/>
</dbReference>
<organism evidence="9 10">
    <name type="scientific">Talaromyces rugulosus</name>
    <name type="common">Penicillium rugulosum</name>
    <dbReference type="NCBI Taxonomy" id="121627"/>
    <lineage>
        <taxon>Eukaryota</taxon>
        <taxon>Fungi</taxon>
        <taxon>Dikarya</taxon>
        <taxon>Ascomycota</taxon>
        <taxon>Pezizomycotina</taxon>
        <taxon>Eurotiomycetes</taxon>
        <taxon>Eurotiomycetidae</taxon>
        <taxon>Eurotiales</taxon>
        <taxon>Trichocomaceae</taxon>
        <taxon>Talaromyces</taxon>
        <taxon>Talaromyces sect. Islandici</taxon>
    </lineage>
</organism>
<keyword evidence="10" id="KW-1185">Reference proteome</keyword>
<feature type="transmembrane region" description="Helical" evidence="8">
    <location>
        <begin position="117"/>
        <end position="140"/>
    </location>
</feature>
<evidence type="ECO:0000256" key="2">
    <source>
        <dbReference type="ARBA" id="ARBA00022692"/>
    </source>
</evidence>
<name>A0A7H8QJG1_TALRU</name>
<evidence type="ECO:0000256" key="6">
    <source>
        <dbReference type="ARBA" id="ARBA00023136"/>
    </source>
</evidence>
<sequence>MTGLSVICVPVLLETNTEASHLYRQWARLYHYGHICMPTIAVSATGLYAYAALRHRAANNKQWLVYAIAGATTIAIVPFTWLIMTSTNNTLFQLHALAVASPESGDLSTAHELLVKWAWLHLCRSVFPLAGAIVGFFGVLKELGI</sequence>
<evidence type="ECO:0000313" key="9">
    <source>
        <dbReference type="EMBL" id="QKX54080.1"/>
    </source>
</evidence>
<accession>A0A7H8QJG1</accession>
<dbReference type="RefSeq" id="XP_035340259.1">
    <property type="nucleotide sequence ID" value="XM_035484366.1"/>
</dbReference>
<dbReference type="KEGG" id="trg:TRUGW13939_01163"/>
<keyword evidence="2 8" id="KW-0812">Transmembrane</keyword>
<evidence type="ECO:0000256" key="4">
    <source>
        <dbReference type="ARBA" id="ARBA00023002"/>
    </source>
</evidence>
<comment type="similarity">
    <text evidence="7">Belongs to the anthrone oxygenase family.</text>
</comment>
<proteinExistence type="inferred from homology"/>
<dbReference type="Pfam" id="PF08592">
    <property type="entry name" value="Anthrone_oxy"/>
    <property type="match status" value="1"/>
</dbReference>
<keyword evidence="4" id="KW-0560">Oxidoreductase</keyword>
<evidence type="ECO:0000256" key="1">
    <source>
        <dbReference type="ARBA" id="ARBA00004141"/>
    </source>
</evidence>
<gene>
    <name evidence="9" type="ORF">TRUGW13939_01163</name>
</gene>
<keyword evidence="3 8" id="KW-1133">Transmembrane helix</keyword>
<reference evidence="10" key="1">
    <citation type="submission" date="2020-06" db="EMBL/GenBank/DDBJ databases">
        <title>A chromosome-scale genome assembly of Talaromyces rugulosus W13939.</title>
        <authorList>
            <person name="Wang B."/>
            <person name="Guo L."/>
            <person name="Ye K."/>
            <person name="Wang L."/>
        </authorList>
    </citation>
    <scope>NUCLEOTIDE SEQUENCE [LARGE SCALE GENOMIC DNA]</scope>
    <source>
        <strain evidence="10">W13939</strain>
    </source>
</reference>
<feature type="transmembrane region" description="Helical" evidence="8">
    <location>
        <begin position="63"/>
        <end position="84"/>
    </location>
</feature>
<keyword evidence="5" id="KW-0503">Monooxygenase</keyword>
<evidence type="ECO:0000256" key="5">
    <source>
        <dbReference type="ARBA" id="ARBA00023033"/>
    </source>
</evidence>
<keyword evidence="6 8" id="KW-0472">Membrane</keyword>
<protein>
    <recommendedName>
        <fullName evidence="11">DUF1772-domain-containing protein</fullName>
    </recommendedName>
</protein>
<dbReference type="OrthoDB" id="5954308at2759"/>
<evidence type="ECO:0000256" key="3">
    <source>
        <dbReference type="ARBA" id="ARBA00022989"/>
    </source>
</evidence>
<feature type="transmembrane region" description="Helical" evidence="8">
    <location>
        <begin position="29"/>
        <end position="51"/>
    </location>
</feature>
<dbReference type="InterPro" id="IPR013901">
    <property type="entry name" value="Anthrone_oxy"/>
</dbReference>
<dbReference type="PANTHER" id="PTHR35042:SF3">
    <property type="entry name" value="ANTHRONE OXYGENASE-RELATED"/>
    <property type="match status" value="1"/>
</dbReference>
<dbReference type="PANTHER" id="PTHR35042">
    <property type="entry name" value="ANTHRONE OXYGENASE ENCC"/>
    <property type="match status" value="1"/>
</dbReference>
<evidence type="ECO:0008006" key="11">
    <source>
        <dbReference type="Google" id="ProtNLM"/>
    </source>
</evidence>